<comment type="caution">
    <text evidence="1">The sequence shown here is derived from an EMBL/GenBank/DDBJ whole genome shotgun (WGS) entry which is preliminary data.</text>
</comment>
<dbReference type="EMBL" id="PPHD01112535">
    <property type="protein sequence ID" value="POI18970.1"/>
    <property type="molecule type" value="Genomic_DNA"/>
</dbReference>
<sequence>GAKREFFRQTHRQTQLPHTSTITRAFPTEAGQDAAAAQQVDLACCPAAACQHTRSPPSRDVWLRETRMAPGK</sequence>
<proteinExistence type="predicted"/>
<accession>A0A2P4S4D4</accession>
<reference evidence="1 2" key="1">
    <citation type="submission" date="2018-01" db="EMBL/GenBank/DDBJ databases">
        <title>Comparison of the Chinese Bamboo Partridge and Red Junglefowl genome sequences highlights the importance of demography in genome evolution.</title>
        <authorList>
            <person name="Tiley G.P."/>
            <person name="Kimball R.T."/>
            <person name="Braun E.L."/>
            <person name="Burleigh J.G."/>
        </authorList>
    </citation>
    <scope>NUCLEOTIDE SEQUENCE [LARGE SCALE GENOMIC DNA]</scope>
    <source>
        <strain evidence="1">RTK389</strain>
        <tissue evidence="1">Blood</tissue>
    </source>
</reference>
<evidence type="ECO:0000313" key="2">
    <source>
        <dbReference type="Proteomes" id="UP000237246"/>
    </source>
</evidence>
<name>A0A2P4S4D4_BAMTH</name>
<evidence type="ECO:0000313" key="1">
    <source>
        <dbReference type="EMBL" id="POI18970.1"/>
    </source>
</evidence>
<feature type="non-terminal residue" evidence="1">
    <location>
        <position position="1"/>
    </location>
</feature>
<gene>
    <name evidence="1" type="ORF">CIB84_017286</name>
</gene>
<protein>
    <submittedName>
        <fullName evidence="1">Uncharacterized protein</fullName>
    </submittedName>
</protein>
<dbReference type="AlphaFoldDB" id="A0A2P4S4D4"/>
<organism evidence="1 2">
    <name type="scientific">Bambusicola thoracicus</name>
    <name type="common">Chinese bamboo-partridge</name>
    <name type="synonym">Perdix thoracica</name>
    <dbReference type="NCBI Taxonomy" id="9083"/>
    <lineage>
        <taxon>Eukaryota</taxon>
        <taxon>Metazoa</taxon>
        <taxon>Chordata</taxon>
        <taxon>Craniata</taxon>
        <taxon>Vertebrata</taxon>
        <taxon>Euteleostomi</taxon>
        <taxon>Archelosauria</taxon>
        <taxon>Archosauria</taxon>
        <taxon>Dinosauria</taxon>
        <taxon>Saurischia</taxon>
        <taxon>Theropoda</taxon>
        <taxon>Coelurosauria</taxon>
        <taxon>Aves</taxon>
        <taxon>Neognathae</taxon>
        <taxon>Galloanserae</taxon>
        <taxon>Galliformes</taxon>
        <taxon>Phasianidae</taxon>
        <taxon>Perdicinae</taxon>
        <taxon>Bambusicola</taxon>
    </lineage>
</organism>
<keyword evidence="2" id="KW-1185">Reference proteome</keyword>
<dbReference type="Proteomes" id="UP000237246">
    <property type="component" value="Unassembled WGS sequence"/>
</dbReference>